<dbReference type="Proteomes" id="UP000013827">
    <property type="component" value="Unassembled WGS sequence"/>
</dbReference>
<dbReference type="HOGENOM" id="CLU_2475756_0_0_1"/>
<dbReference type="RefSeq" id="XP_005757215.1">
    <property type="nucleotide sequence ID" value="XM_005757158.1"/>
</dbReference>
<feature type="region of interest" description="Disordered" evidence="1">
    <location>
        <begin position="1"/>
        <end position="56"/>
    </location>
</feature>
<name>A0A0D3I0K1_EMIH1</name>
<keyword evidence="3" id="KW-1185">Reference proteome</keyword>
<reference evidence="2" key="2">
    <citation type="submission" date="2024-10" db="UniProtKB">
        <authorList>
            <consortium name="EnsemblProtists"/>
        </authorList>
    </citation>
    <scope>IDENTIFICATION</scope>
</reference>
<accession>A0A0D3I0K1</accession>
<dbReference type="KEGG" id="ehx:EMIHUDRAFT_259468"/>
<evidence type="ECO:0000313" key="2">
    <source>
        <dbReference type="EnsemblProtists" id="EOD04786"/>
    </source>
</evidence>
<dbReference type="EnsemblProtists" id="EOD04786">
    <property type="protein sequence ID" value="EOD04786"/>
    <property type="gene ID" value="EMIHUDRAFT_259468"/>
</dbReference>
<dbReference type="GeneID" id="17250936"/>
<organism evidence="2 3">
    <name type="scientific">Emiliania huxleyi (strain CCMP1516)</name>
    <dbReference type="NCBI Taxonomy" id="280463"/>
    <lineage>
        <taxon>Eukaryota</taxon>
        <taxon>Haptista</taxon>
        <taxon>Haptophyta</taxon>
        <taxon>Prymnesiophyceae</taxon>
        <taxon>Isochrysidales</taxon>
        <taxon>Noelaerhabdaceae</taxon>
        <taxon>Emiliania</taxon>
    </lineage>
</organism>
<evidence type="ECO:0000256" key="1">
    <source>
        <dbReference type="SAM" id="MobiDB-lite"/>
    </source>
</evidence>
<reference evidence="3" key="1">
    <citation type="journal article" date="2013" name="Nature">
        <title>Pan genome of the phytoplankton Emiliania underpins its global distribution.</title>
        <authorList>
            <person name="Read B.A."/>
            <person name="Kegel J."/>
            <person name="Klute M.J."/>
            <person name="Kuo A."/>
            <person name="Lefebvre S.C."/>
            <person name="Maumus F."/>
            <person name="Mayer C."/>
            <person name="Miller J."/>
            <person name="Monier A."/>
            <person name="Salamov A."/>
            <person name="Young J."/>
            <person name="Aguilar M."/>
            <person name="Claverie J.M."/>
            <person name="Frickenhaus S."/>
            <person name="Gonzalez K."/>
            <person name="Herman E.K."/>
            <person name="Lin Y.C."/>
            <person name="Napier J."/>
            <person name="Ogata H."/>
            <person name="Sarno A.F."/>
            <person name="Shmutz J."/>
            <person name="Schroeder D."/>
            <person name="de Vargas C."/>
            <person name="Verret F."/>
            <person name="von Dassow P."/>
            <person name="Valentin K."/>
            <person name="Van de Peer Y."/>
            <person name="Wheeler G."/>
            <person name="Dacks J.B."/>
            <person name="Delwiche C.F."/>
            <person name="Dyhrman S.T."/>
            <person name="Glockner G."/>
            <person name="John U."/>
            <person name="Richards T."/>
            <person name="Worden A.Z."/>
            <person name="Zhang X."/>
            <person name="Grigoriev I.V."/>
            <person name="Allen A.E."/>
            <person name="Bidle K."/>
            <person name="Borodovsky M."/>
            <person name="Bowler C."/>
            <person name="Brownlee C."/>
            <person name="Cock J.M."/>
            <person name="Elias M."/>
            <person name="Gladyshev V.N."/>
            <person name="Groth M."/>
            <person name="Guda C."/>
            <person name="Hadaegh A."/>
            <person name="Iglesias-Rodriguez M.D."/>
            <person name="Jenkins J."/>
            <person name="Jones B.M."/>
            <person name="Lawson T."/>
            <person name="Leese F."/>
            <person name="Lindquist E."/>
            <person name="Lobanov A."/>
            <person name="Lomsadze A."/>
            <person name="Malik S.B."/>
            <person name="Marsh M.E."/>
            <person name="Mackinder L."/>
            <person name="Mock T."/>
            <person name="Mueller-Roeber B."/>
            <person name="Pagarete A."/>
            <person name="Parker M."/>
            <person name="Probert I."/>
            <person name="Quesneville H."/>
            <person name="Raines C."/>
            <person name="Rensing S.A."/>
            <person name="Riano-Pachon D.M."/>
            <person name="Richier S."/>
            <person name="Rokitta S."/>
            <person name="Shiraiwa Y."/>
            <person name="Soanes D.M."/>
            <person name="van der Giezen M."/>
            <person name="Wahlund T.M."/>
            <person name="Williams B."/>
            <person name="Wilson W."/>
            <person name="Wolfe G."/>
            <person name="Wurch L.L."/>
        </authorList>
    </citation>
    <scope>NUCLEOTIDE SEQUENCE</scope>
</reference>
<dbReference type="PaxDb" id="2903-EOD04786"/>
<proteinExistence type="predicted"/>
<protein>
    <submittedName>
        <fullName evidence="2">Uncharacterized protein</fullName>
    </submittedName>
</protein>
<dbReference type="AlphaFoldDB" id="A0A0D3I0K1"/>
<sequence>AARRERRLQALLPSPLPRSESPLRRRFHTPSRARRESLLPRRPSTSRRRRSTRLRDGGLRLPMARCLLRWRRQRVAGARIWWTSGRQS</sequence>
<feature type="compositionally biased region" description="Low complexity" evidence="1">
    <location>
        <begin position="9"/>
        <end position="20"/>
    </location>
</feature>
<evidence type="ECO:0000313" key="3">
    <source>
        <dbReference type="Proteomes" id="UP000013827"/>
    </source>
</evidence>